<dbReference type="InterPro" id="IPR001867">
    <property type="entry name" value="OmpR/PhoB-type_DNA-bd"/>
</dbReference>
<dbReference type="EMBL" id="QJKD01000008">
    <property type="protein sequence ID" value="PXX51988.1"/>
    <property type="molecule type" value="Genomic_DNA"/>
</dbReference>
<comment type="caution">
    <text evidence="4">The sequence shown here is derived from an EMBL/GenBank/DDBJ whole genome shotgun (WGS) entry which is preliminary data.</text>
</comment>
<organism evidence="4 5">
    <name type="scientific">Hungatella effluvii</name>
    <dbReference type="NCBI Taxonomy" id="1096246"/>
    <lineage>
        <taxon>Bacteria</taxon>
        <taxon>Bacillati</taxon>
        <taxon>Bacillota</taxon>
        <taxon>Clostridia</taxon>
        <taxon>Lachnospirales</taxon>
        <taxon>Lachnospiraceae</taxon>
        <taxon>Hungatella</taxon>
    </lineage>
</organism>
<name>A0A2V3Y4D5_9FIRM</name>
<proteinExistence type="predicted"/>
<sequence length="88" mass="10330">MQRSQIKSSENTNTIFLYELIIDSYKRIIEVENTNIKLTKTEFNILYLLAENPGIVFTKDQLYSLVRKDQYIGGGTMIIHSRKRCNVR</sequence>
<dbReference type="Pfam" id="PF00486">
    <property type="entry name" value="Trans_reg_C"/>
    <property type="match status" value="1"/>
</dbReference>
<dbReference type="SUPFAM" id="SSF46894">
    <property type="entry name" value="C-terminal effector domain of the bipartite response regulators"/>
    <property type="match status" value="1"/>
</dbReference>
<evidence type="ECO:0000313" key="4">
    <source>
        <dbReference type="EMBL" id="PXX51988.1"/>
    </source>
</evidence>
<dbReference type="AlphaFoldDB" id="A0A2V3Y4D5"/>
<dbReference type="GO" id="GO:0000160">
    <property type="term" value="P:phosphorelay signal transduction system"/>
    <property type="evidence" value="ECO:0007669"/>
    <property type="project" value="InterPro"/>
</dbReference>
<evidence type="ECO:0000256" key="1">
    <source>
        <dbReference type="ARBA" id="ARBA00023125"/>
    </source>
</evidence>
<dbReference type="Gene3D" id="1.10.10.10">
    <property type="entry name" value="Winged helix-like DNA-binding domain superfamily/Winged helix DNA-binding domain"/>
    <property type="match status" value="1"/>
</dbReference>
<dbReference type="InterPro" id="IPR016032">
    <property type="entry name" value="Sig_transdc_resp-reg_C-effctor"/>
</dbReference>
<accession>A0A2V3Y4D5</accession>
<dbReference type="GeneID" id="301459769"/>
<dbReference type="GO" id="GO:0003677">
    <property type="term" value="F:DNA binding"/>
    <property type="evidence" value="ECO:0007669"/>
    <property type="project" value="UniProtKB-UniRule"/>
</dbReference>
<dbReference type="Proteomes" id="UP000248057">
    <property type="component" value="Unassembled WGS sequence"/>
</dbReference>
<dbReference type="CDD" id="cd00383">
    <property type="entry name" value="trans_reg_C"/>
    <property type="match status" value="1"/>
</dbReference>
<feature type="domain" description="OmpR/PhoB-type" evidence="3">
    <location>
        <begin position="12"/>
        <end position="88"/>
    </location>
</feature>
<dbReference type="PROSITE" id="PS51755">
    <property type="entry name" value="OMPR_PHOB"/>
    <property type="match status" value="1"/>
</dbReference>
<feature type="DNA-binding region" description="OmpR/PhoB-type" evidence="2">
    <location>
        <begin position="12"/>
        <end position="88"/>
    </location>
</feature>
<evidence type="ECO:0000259" key="3">
    <source>
        <dbReference type="PROSITE" id="PS51755"/>
    </source>
</evidence>
<gene>
    <name evidence="4" type="ORF">DFR60_10873</name>
</gene>
<protein>
    <submittedName>
        <fullName evidence="4">Transcriptional regulator</fullName>
    </submittedName>
</protein>
<reference evidence="4 5" key="1">
    <citation type="submission" date="2018-05" db="EMBL/GenBank/DDBJ databases">
        <title>Genomic Encyclopedia of Type Strains, Phase IV (KMG-IV): sequencing the most valuable type-strain genomes for metagenomic binning, comparative biology and taxonomic classification.</title>
        <authorList>
            <person name="Goeker M."/>
        </authorList>
    </citation>
    <scope>NUCLEOTIDE SEQUENCE [LARGE SCALE GENOMIC DNA]</scope>
    <source>
        <strain evidence="4 5">DSM 24995</strain>
    </source>
</reference>
<dbReference type="GO" id="GO:0006355">
    <property type="term" value="P:regulation of DNA-templated transcription"/>
    <property type="evidence" value="ECO:0007669"/>
    <property type="project" value="InterPro"/>
</dbReference>
<dbReference type="InterPro" id="IPR036388">
    <property type="entry name" value="WH-like_DNA-bd_sf"/>
</dbReference>
<keyword evidence="5" id="KW-1185">Reference proteome</keyword>
<evidence type="ECO:0000256" key="2">
    <source>
        <dbReference type="PROSITE-ProRule" id="PRU01091"/>
    </source>
</evidence>
<evidence type="ECO:0000313" key="5">
    <source>
        <dbReference type="Proteomes" id="UP000248057"/>
    </source>
</evidence>
<dbReference type="RefSeq" id="WP_110323805.1">
    <property type="nucleotide sequence ID" value="NZ_QJKD01000008.1"/>
</dbReference>
<keyword evidence="1 2" id="KW-0238">DNA-binding</keyword>